<sequence>MSGQDGDVGKSGPPNSDVLACSPAHATGCSGSKPMALAPRGIALARTLHCQAEGEGHLFKPCLHAAPDVVATSRLEGGSVAHAAPPAATEGSQPVAPCRTLPGQKMLDQHVCNAAVLLMGIWFGAAAVAAGGGGGRAEVAEGAGLKRAHWPRGDGEVSTIIPRAGSHMTRGVQGRSTGCRGYRTKCTLVHARCSNAAYQCVQPAL</sequence>
<gene>
    <name evidence="1" type="ORF">HaLaN_29100</name>
</gene>
<comment type="caution">
    <text evidence="1">The sequence shown here is derived from an EMBL/GenBank/DDBJ whole genome shotgun (WGS) entry which is preliminary data.</text>
</comment>
<organism evidence="1 2">
    <name type="scientific">Haematococcus lacustris</name>
    <name type="common">Green alga</name>
    <name type="synonym">Haematococcus pluvialis</name>
    <dbReference type="NCBI Taxonomy" id="44745"/>
    <lineage>
        <taxon>Eukaryota</taxon>
        <taxon>Viridiplantae</taxon>
        <taxon>Chlorophyta</taxon>
        <taxon>core chlorophytes</taxon>
        <taxon>Chlorophyceae</taxon>
        <taxon>CS clade</taxon>
        <taxon>Chlamydomonadales</taxon>
        <taxon>Haematococcaceae</taxon>
        <taxon>Haematococcus</taxon>
    </lineage>
</organism>
<dbReference type="AlphaFoldDB" id="A0A6A0ABN6"/>
<keyword evidence="2" id="KW-1185">Reference proteome</keyword>
<accession>A0A6A0ABN6</accession>
<protein>
    <submittedName>
        <fullName evidence="1">Uncharacterized protein</fullName>
    </submittedName>
</protein>
<evidence type="ECO:0000313" key="2">
    <source>
        <dbReference type="Proteomes" id="UP000485058"/>
    </source>
</evidence>
<dbReference type="EMBL" id="BLLF01004809">
    <property type="protein sequence ID" value="GFH30279.1"/>
    <property type="molecule type" value="Genomic_DNA"/>
</dbReference>
<proteinExistence type="predicted"/>
<dbReference type="Proteomes" id="UP000485058">
    <property type="component" value="Unassembled WGS sequence"/>
</dbReference>
<reference evidence="1 2" key="1">
    <citation type="submission" date="2020-02" db="EMBL/GenBank/DDBJ databases">
        <title>Draft genome sequence of Haematococcus lacustris strain NIES-144.</title>
        <authorList>
            <person name="Morimoto D."/>
            <person name="Nakagawa S."/>
            <person name="Yoshida T."/>
            <person name="Sawayama S."/>
        </authorList>
    </citation>
    <scope>NUCLEOTIDE SEQUENCE [LARGE SCALE GENOMIC DNA]</scope>
    <source>
        <strain evidence="1 2">NIES-144</strain>
    </source>
</reference>
<name>A0A6A0ABN6_HAELA</name>
<evidence type="ECO:0000313" key="1">
    <source>
        <dbReference type="EMBL" id="GFH30279.1"/>
    </source>
</evidence>